<evidence type="ECO:0000259" key="3">
    <source>
        <dbReference type="Pfam" id="PF03050"/>
    </source>
</evidence>
<dbReference type="AlphaFoldDB" id="A0A1D3JRC6"/>
<evidence type="ECO:0000313" key="5">
    <source>
        <dbReference type="Proteomes" id="UP000245431"/>
    </source>
</evidence>
<dbReference type="GO" id="GO:0006313">
    <property type="term" value="P:DNA transposition"/>
    <property type="evidence" value="ECO:0007669"/>
    <property type="project" value="InterPro"/>
</dbReference>
<dbReference type="PANTHER" id="PTHR35404">
    <property type="entry name" value="TRANSPOSASE OF TN10"/>
    <property type="match status" value="1"/>
</dbReference>
<dbReference type="InterPro" id="IPR002559">
    <property type="entry name" value="Transposase_11"/>
</dbReference>
<dbReference type="Proteomes" id="UP000245431">
    <property type="component" value="Chromosome PVE_r1"/>
</dbReference>
<name>A0A1D3JRC6_PSEVE</name>
<feature type="domain" description="Transposase IS4-like" evidence="2">
    <location>
        <begin position="149"/>
        <end position="334"/>
    </location>
</feature>
<dbReference type="GO" id="GO:0003677">
    <property type="term" value="F:DNA binding"/>
    <property type="evidence" value="ECO:0007669"/>
    <property type="project" value="InterPro"/>
</dbReference>
<evidence type="ECO:0000313" key="4">
    <source>
        <dbReference type="EMBL" id="SBW78643.1"/>
    </source>
</evidence>
<reference evidence="5" key="1">
    <citation type="submission" date="2016-07" db="EMBL/GenBank/DDBJ databases">
        <authorList>
            <person name="Florea S."/>
            <person name="Webb J.S."/>
            <person name="Jaromczyk J."/>
            <person name="Schardl C.L."/>
        </authorList>
    </citation>
    <scope>NUCLEOTIDE SEQUENCE [LARGE SCALE GENOMIC DNA]</scope>
    <source>
        <strain evidence="5">1YdBTEX2</strain>
    </source>
</reference>
<dbReference type="InterPro" id="IPR012337">
    <property type="entry name" value="RNaseH-like_sf"/>
</dbReference>
<sequence length="406" mass="46162">MRSLASGTRMPKPVGVKDECPKGRDAPAARLATAALEEAHLETVSTGLLASVQAFDIPKSTAALPIDNNWCGNQIRPWAVGRKNWLFTGSLRALLGSLKHPLILVDWSRIDAPGCAFLLRAAIPLAGRSFPIYERVHEREGCPRYQSRLIKTLAELLPDGCIPILVTDAGFRRPWMKAVAAQGWYYVARIRNRELYRREESEWLPVKNLYALATSSPKSLGRVEMTRSAPHFIDLYCVRHSAKGRKHQRVTGSIAKSKFSRQSASREREPWLLASNLKQSEWNSAKIVAIYKRRMQIEEGFRNVKSEHLGLGLNLHRSRCPKRIEVPLLIAALANYLLFLTGLQARERDLERRYQSNSLKVKRVLSLWRLGMEYWRSCTDFGGREGLEVLEKALRDEVRRQAQSLE</sequence>
<gene>
    <name evidence="4" type="ORF">PVE_R1G0755</name>
</gene>
<dbReference type="InterPro" id="IPR047658">
    <property type="entry name" value="IS4-like_transpos"/>
</dbReference>
<feature type="domain" description="Transposase IS66 central" evidence="3">
    <location>
        <begin position="63"/>
        <end position="92"/>
    </location>
</feature>
<protein>
    <submittedName>
        <fullName evidence="4">Transposase</fullName>
    </submittedName>
</protein>
<accession>A0A1D3JRC6</accession>
<organism evidence="4 5">
    <name type="scientific">Pseudomonas veronii 1YdBTEX2</name>
    <dbReference type="NCBI Taxonomy" id="1295141"/>
    <lineage>
        <taxon>Bacteria</taxon>
        <taxon>Pseudomonadati</taxon>
        <taxon>Pseudomonadota</taxon>
        <taxon>Gammaproteobacteria</taxon>
        <taxon>Pseudomonadales</taxon>
        <taxon>Pseudomonadaceae</taxon>
        <taxon>Pseudomonas</taxon>
    </lineage>
</organism>
<dbReference type="EMBL" id="LT599583">
    <property type="protein sequence ID" value="SBW78643.1"/>
    <property type="molecule type" value="Genomic_DNA"/>
</dbReference>
<dbReference type="InterPro" id="IPR004291">
    <property type="entry name" value="Transposase_IS66_central"/>
</dbReference>
<feature type="region of interest" description="Disordered" evidence="1">
    <location>
        <begin position="1"/>
        <end position="22"/>
    </location>
</feature>
<dbReference type="GO" id="GO:0004803">
    <property type="term" value="F:transposase activity"/>
    <property type="evidence" value="ECO:0007669"/>
    <property type="project" value="InterPro"/>
</dbReference>
<proteinExistence type="predicted"/>
<evidence type="ECO:0000259" key="2">
    <source>
        <dbReference type="Pfam" id="PF01609"/>
    </source>
</evidence>
<evidence type="ECO:0000256" key="1">
    <source>
        <dbReference type="SAM" id="MobiDB-lite"/>
    </source>
</evidence>
<dbReference type="NCBIfam" id="NF033591">
    <property type="entry name" value="transpos_IS4_2"/>
    <property type="match status" value="1"/>
</dbReference>
<dbReference type="SUPFAM" id="SSF53098">
    <property type="entry name" value="Ribonuclease H-like"/>
    <property type="match status" value="1"/>
</dbReference>
<dbReference type="PANTHER" id="PTHR35404:SF8">
    <property type="entry name" value="TRANSPOSASE OF TN10"/>
    <property type="match status" value="1"/>
</dbReference>
<dbReference type="Pfam" id="PF03050">
    <property type="entry name" value="DDE_Tnp_IS66"/>
    <property type="match status" value="1"/>
</dbReference>
<dbReference type="Pfam" id="PF01609">
    <property type="entry name" value="DDE_Tnp_1"/>
    <property type="match status" value="1"/>
</dbReference>